<keyword evidence="2" id="KW-1185">Reference proteome</keyword>
<accession>A0ACB8B750</accession>
<sequence length="190" mass="20400">MHQDLSFSSPAQTSARSKSTRSPRTRTSNLASYATSSVINFGAWWHAWTSAIQPSGVWLAPIAKSSAYLGFALSNLPISPAYPNEITLCLKQANTALTHTTPWVPSQPPTTAQAVYLTALEMLLVCGMCLQPFGPTTADQLLDALDVPAGRRTMNFVGLGTVESAGLGRDKGETHLQRLKLFEVPKKVGA</sequence>
<organism evidence="1 2">
    <name type="scientific">Leucogyrophana mollusca</name>
    <dbReference type="NCBI Taxonomy" id="85980"/>
    <lineage>
        <taxon>Eukaryota</taxon>
        <taxon>Fungi</taxon>
        <taxon>Dikarya</taxon>
        <taxon>Basidiomycota</taxon>
        <taxon>Agaricomycotina</taxon>
        <taxon>Agaricomycetes</taxon>
        <taxon>Agaricomycetidae</taxon>
        <taxon>Boletales</taxon>
        <taxon>Boletales incertae sedis</taxon>
        <taxon>Leucogyrophana</taxon>
    </lineage>
</organism>
<reference evidence="1" key="1">
    <citation type="journal article" date="2021" name="New Phytol.">
        <title>Evolutionary innovations through gain and loss of genes in the ectomycorrhizal Boletales.</title>
        <authorList>
            <person name="Wu G."/>
            <person name="Miyauchi S."/>
            <person name="Morin E."/>
            <person name="Kuo A."/>
            <person name="Drula E."/>
            <person name="Varga T."/>
            <person name="Kohler A."/>
            <person name="Feng B."/>
            <person name="Cao Y."/>
            <person name="Lipzen A."/>
            <person name="Daum C."/>
            <person name="Hundley H."/>
            <person name="Pangilinan J."/>
            <person name="Johnson J."/>
            <person name="Barry K."/>
            <person name="LaButti K."/>
            <person name="Ng V."/>
            <person name="Ahrendt S."/>
            <person name="Min B."/>
            <person name="Choi I.G."/>
            <person name="Park H."/>
            <person name="Plett J.M."/>
            <person name="Magnuson J."/>
            <person name="Spatafora J.W."/>
            <person name="Nagy L.G."/>
            <person name="Henrissat B."/>
            <person name="Grigoriev I.V."/>
            <person name="Yang Z.L."/>
            <person name="Xu J."/>
            <person name="Martin F.M."/>
        </authorList>
    </citation>
    <scope>NUCLEOTIDE SEQUENCE</scope>
    <source>
        <strain evidence="1">KUC20120723A-06</strain>
    </source>
</reference>
<evidence type="ECO:0000313" key="2">
    <source>
        <dbReference type="Proteomes" id="UP000790709"/>
    </source>
</evidence>
<proteinExistence type="predicted"/>
<evidence type="ECO:0000313" key="1">
    <source>
        <dbReference type="EMBL" id="KAH7921630.1"/>
    </source>
</evidence>
<gene>
    <name evidence="1" type="ORF">BV22DRAFT_1038444</name>
</gene>
<name>A0ACB8B750_9AGAM</name>
<comment type="caution">
    <text evidence="1">The sequence shown here is derived from an EMBL/GenBank/DDBJ whole genome shotgun (WGS) entry which is preliminary data.</text>
</comment>
<dbReference type="Proteomes" id="UP000790709">
    <property type="component" value="Unassembled WGS sequence"/>
</dbReference>
<protein>
    <submittedName>
        <fullName evidence="1">Uncharacterized protein</fullName>
    </submittedName>
</protein>
<dbReference type="EMBL" id="MU266518">
    <property type="protein sequence ID" value="KAH7921630.1"/>
    <property type="molecule type" value="Genomic_DNA"/>
</dbReference>